<dbReference type="EMBL" id="JAKILJ010000026">
    <property type="protein sequence ID" value="MCL1106023.1"/>
    <property type="molecule type" value="Genomic_DNA"/>
</dbReference>
<dbReference type="Pfam" id="PF13181">
    <property type="entry name" value="TPR_8"/>
    <property type="match status" value="1"/>
</dbReference>
<dbReference type="PROSITE" id="PS50005">
    <property type="entry name" value="TPR"/>
    <property type="match status" value="1"/>
</dbReference>
<evidence type="ECO:0000256" key="3">
    <source>
        <dbReference type="SAM" id="SignalP"/>
    </source>
</evidence>
<keyword evidence="3" id="KW-0732">Signal</keyword>
<dbReference type="SUPFAM" id="SSF48452">
    <property type="entry name" value="TPR-like"/>
    <property type="match status" value="1"/>
</dbReference>
<dbReference type="AlphaFoldDB" id="A0A9X1Z5L2"/>
<reference evidence="4" key="1">
    <citation type="submission" date="2022-01" db="EMBL/GenBank/DDBJ databases">
        <title>Whole genome-based taxonomy of the Shewanellaceae.</title>
        <authorList>
            <person name="Martin-Rodriguez A.J."/>
        </authorList>
    </citation>
    <scope>NUCLEOTIDE SEQUENCE</scope>
    <source>
        <strain evidence="4">DSM 23803</strain>
    </source>
</reference>
<keyword evidence="2" id="KW-0175">Coiled coil</keyword>
<dbReference type="InterPro" id="IPR011990">
    <property type="entry name" value="TPR-like_helical_dom_sf"/>
</dbReference>
<feature type="coiled-coil region" evidence="2">
    <location>
        <begin position="65"/>
        <end position="92"/>
    </location>
</feature>
<name>A0A9X1Z5L2_9GAMM</name>
<organism evidence="4 5">
    <name type="scientific">Shewanella algicola</name>
    <dbReference type="NCBI Taxonomy" id="640633"/>
    <lineage>
        <taxon>Bacteria</taxon>
        <taxon>Pseudomonadati</taxon>
        <taxon>Pseudomonadota</taxon>
        <taxon>Gammaproteobacteria</taxon>
        <taxon>Alteromonadales</taxon>
        <taxon>Shewanellaceae</taxon>
        <taxon>Shewanella</taxon>
    </lineage>
</organism>
<feature type="repeat" description="TPR" evidence="1">
    <location>
        <begin position="179"/>
        <end position="212"/>
    </location>
</feature>
<dbReference type="Proteomes" id="UP001139408">
    <property type="component" value="Unassembled WGS sequence"/>
</dbReference>
<feature type="chain" id="PRO_5040758877" evidence="3">
    <location>
        <begin position="20"/>
        <end position="226"/>
    </location>
</feature>
<comment type="caution">
    <text evidence="4">The sequence shown here is derived from an EMBL/GenBank/DDBJ whole genome shotgun (WGS) entry which is preliminary data.</text>
</comment>
<keyword evidence="5" id="KW-1185">Reference proteome</keyword>
<keyword evidence="1" id="KW-0802">TPR repeat</keyword>
<dbReference type="Gene3D" id="1.25.40.10">
    <property type="entry name" value="Tetratricopeptide repeat domain"/>
    <property type="match status" value="1"/>
</dbReference>
<protein>
    <submittedName>
        <fullName evidence="4">Tetratricopeptide repeat protein</fullName>
    </submittedName>
</protein>
<proteinExistence type="predicted"/>
<gene>
    <name evidence="4" type="ORF">L2749_12280</name>
</gene>
<evidence type="ECO:0000256" key="2">
    <source>
        <dbReference type="SAM" id="Coils"/>
    </source>
</evidence>
<sequence length="226" mass="24763">MKTLLLITSLSLVSHHSFADIKDIDDAANTMNISQLAQYSQNTSDYEQAYAFYRLAITANISGQRKQTADSLNQAQNTLENLLSAQATADSQALLAAVYGMQIALDNNKGAEYGMKTATLLQQATELEPNNPRVSLVKAINAFYTPSVFGGGLEKAQSFASQAITLYDLPCDTICWGHAEAYTWRGLAKQEQGDLTAAMEDWQAAIDIDPHYGWAIFLLNQQAVKQ</sequence>
<feature type="signal peptide" evidence="3">
    <location>
        <begin position="1"/>
        <end position="19"/>
    </location>
</feature>
<accession>A0A9X1Z5L2</accession>
<evidence type="ECO:0000313" key="4">
    <source>
        <dbReference type="EMBL" id="MCL1106023.1"/>
    </source>
</evidence>
<dbReference type="SMART" id="SM00028">
    <property type="entry name" value="TPR"/>
    <property type="match status" value="2"/>
</dbReference>
<dbReference type="InterPro" id="IPR019734">
    <property type="entry name" value="TPR_rpt"/>
</dbReference>
<evidence type="ECO:0000256" key="1">
    <source>
        <dbReference type="PROSITE-ProRule" id="PRU00339"/>
    </source>
</evidence>
<dbReference type="RefSeq" id="WP_188925521.1">
    <property type="nucleotide sequence ID" value="NZ_BMQI01000026.1"/>
</dbReference>
<evidence type="ECO:0000313" key="5">
    <source>
        <dbReference type="Proteomes" id="UP001139408"/>
    </source>
</evidence>